<dbReference type="PANTHER" id="PTHR11409:SF43">
    <property type="entry name" value="ADENOSINE DEAMINASE"/>
    <property type="match status" value="1"/>
</dbReference>
<evidence type="ECO:0000256" key="4">
    <source>
        <dbReference type="ARBA" id="ARBA00022833"/>
    </source>
</evidence>
<comment type="similarity">
    <text evidence="9">Belongs to the metallo-dependent hydrolases superfamily. Adenosine and AMP deaminases family. Adenosine deaminase subfamily.</text>
</comment>
<dbReference type="GO" id="GO:0046103">
    <property type="term" value="P:inosine biosynthetic process"/>
    <property type="evidence" value="ECO:0007669"/>
    <property type="project" value="TreeGrafter"/>
</dbReference>
<feature type="active site" description="Proton donor" evidence="9">
    <location>
        <position position="261"/>
    </location>
</feature>
<accession>A0A6I3IC95</accession>
<feature type="site" description="Important for catalytic activity" evidence="9">
    <location>
        <position position="282"/>
    </location>
</feature>
<dbReference type="Pfam" id="PF00962">
    <property type="entry name" value="A_deaminase"/>
    <property type="match status" value="1"/>
</dbReference>
<gene>
    <name evidence="9" type="primary">add</name>
    <name evidence="11" type="ORF">GGG17_07730</name>
</gene>
<organism evidence="11 12">
    <name type="scientific">Arsenicicoccus cauae</name>
    <dbReference type="NCBI Taxonomy" id="2663847"/>
    <lineage>
        <taxon>Bacteria</taxon>
        <taxon>Bacillati</taxon>
        <taxon>Actinomycetota</taxon>
        <taxon>Actinomycetes</taxon>
        <taxon>Micrococcales</taxon>
        <taxon>Intrasporangiaceae</taxon>
        <taxon>Arsenicicoccus</taxon>
    </lineage>
</organism>
<dbReference type="GO" id="GO:0005829">
    <property type="term" value="C:cytosol"/>
    <property type="evidence" value="ECO:0007669"/>
    <property type="project" value="TreeGrafter"/>
</dbReference>
<dbReference type="InterPro" id="IPR001365">
    <property type="entry name" value="A_deaminase_dom"/>
</dbReference>
<protein>
    <recommendedName>
        <fullName evidence="1 9">Adenosine deaminase</fullName>
        <ecNumber evidence="1 9">3.5.4.4</ecNumber>
    </recommendedName>
    <alternativeName>
        <fullName evidence="6 9">Adenosine aminohydrolase</fullName>
    </alternativeName>
</protein>
<evidence type="ECO:0000256" key="6">
    <source>
        <dbReference type="ARBA" id="ARBA00031852"/>
    </source>
</evidence>
<sequence>MPLPPAGASAWGTKAGRCLYPRRGHQPGGRRPVDASTPGRVVRVTSRDSSPPAYDVDPQVARAPKVLLHEHLDGGLRPATVLELARETGYDALPADDATDLGRWFRESADSGSLVRYLETFAHTVGVMQTRDALRRVAREEVLDLARDGVVYAEIRYAPELHLERDLTLEEVVEAVNEGFREGEALAREEGREIRVTALLTAMRHAAMSREIAELAVRYRQQEVSGFDIAGAEAGYPPTRHLDAFQYLARENAHFTIHAGEAFGLPSIQEALTWCGADRLGHGVRIVDDLTVDGVAYPQWMAEHHRLPDVHDVRLGLLAAYVRDKRVPLEMCPSSNVQTGASPSIALHPITLLKDLRFRVTVNTDNRLMSDTSVGQEMTLLVRDAGWTMTDLRWVTINAMKSAFIAFDQRLALIDEAIKPGYAELV</sequence>
<dbReference type="InterPro" id="IPR006330">
    <property type="entry name" value="Ado/ade_deaminase"/>
</dbReference>
<dbReference type="EMBL" id="WLVL01000028">
    <property type="protein sequence ID" value="MTB71858.1"/>
    <property type="molecule type" value="Genomic_DNA"/>
</dbReference>
<feature type="binding site" evidence="9">
    <location>
        <position position="73"/>
    </location>
    <ligand>
        <name>substrate</name>
    </ligand>
</feature>
<dbReference type="Gene3D" id="3.20.20.140">
    <property type="entry name" value="Metal-dependent hydrolases"/>
    <property type="match status" value="1"/>
</dbReference>
<feature type="binding site" evidence="9">
    <location>
        <position position="69"/>
    </location>
    <ligand>
        <name>Zn(2+)</name>
        <dbReference type="ChEBI" id="CHEBI:29105"/>
        <note>catalytic</note>
    </ligand>
</feature>
<comment type="catalytic activity">
    <reaction evidence="8">
        <text>2'-deoxyadenosine + H2O + H(+) = 2'-deoxyinosine + NH4(+)</text>
        <dbReference type="Rhea" id="RHEA:28190"/>
        <dbReference type="ChEBI" id="CHEBI:15377"/>
        <dbReference type="ChEBI" id="CHEBI:15378"/>
        <dbReference type="ChEBI" id="CHEBI:17256"/>
        <dbReference type="ChEBI" id="CHEBI:28938"/>
        <dbReference type="ChEBI" id="CHEBI:28997"/>
        <dbReference type="EC" id="3.5.4.4"/>
    </reaction>
    <physiologicalReaction direction="left-to-right" evidence="8">
        <dbReference type="Rhea" id="RHEA:28191"/>
    </physiologicalReaction>
</comment>
<comment type="caution">
    <text evidence="9">Lacks conserved residue(s) required for the propagation of feature annotation.</text>
</comment>
<feature type="binding site" evidence="9">
    <location>
        <position position="71"/>
    </location>
    <ligand>
        <name>substrate</name>
    </ligand>
</feature>
<dbReference type="HAMAP" id="MF_00540">
    <property type="entry name" value="A_deaminase"/>
    <property type="match status" value="1"/>
</dbReference>
<dbReference type="AlphaFoldDB" id="A0A6I3IC95"/>
<dbReference type="GO" id="GO:0009168">
    <property type="term" value="P:purine ribonucleoside monophosphate biosynthetic process"/>
    <property type="evidence" value="ECO:0007669"/>
    <property type="project" value="UniProtKB-UniRule"/>
</dbReference>
<feature type="binding site" evidence="9">
    <location>
        <position position="71"/>
    </location>
    <ligand>
        <name>Zn(2+)</name>
        <dbReference type="ChEBI" id="CHEBI:29105"/>
        <note>catalytic</note>
    </ligand>
</feature>
<dbReference type="SUPFAM" id="SSF51556">
    <property type="entry name" value="Metallo-dependent hydrolases"/>
    <property type="match status" value="1"/>
</dbReference>
<comment type="cofactor">
    <cofactor evidence="9">
        <name>Zn(2+)</name>
        <dbReference type="ChEBI" id="CHEBI:29105"/>
    </cofactor>
    <text evidence="9">Binds 1 zinc ion per subunit.</text>
</comment>
<dbReference type="GO" id="GO:0006154">
    <property type="term" value="P:adenosine catabolic process"/>
    <property type="evidence" value="ECO:0007669"/>
    <property type="project" value="TreeGrafter"/>
</dbReference>
<evidence type="ECO:0000256" key="8">
    <source>
        <dbReference type="ARBA" id="ARBA00049213"/>
    </source>
</evidence>
<evidence type="ECO:0000256" key="7">
    <source>
        <dbReference type="ARBA" id="ARBA00047989"/>
    </source>
</evidence>
<keyword evidence="4 9" id="KW-0862">Zinc</keyword>
<evidence type="ECO:0000313" key="11">
    <source>
        <dbReference type="EMBL" id="MTB71858.1"/>
    </source>
</evidence>
<evidence type="ECO:0000256" key="2">
    <source>
        <dbReference type="ARBA" id="ARBA00022723"/>
    </source>
</evidence>
<dbReference type="Proteomes" id="UP000431092">
    <property type="component" value="Unassembled WGS sequence"/>
</dbReference>
<comment type="caution">
    <text evidence="11">The sequence shown here is derived from an EMBL/GenBank/DDBJ whole genome shotgun (WGS) entry which is preliminary data.</text>
</comment>
<keyword evidence="5 9" id="KW-0546">Nucleotide metabolism</keyword>
<keyword evidence="2 9" id="KW-0479">Metal-binding</keyword>
<dbReference type="InterPro" id="IPR028893">
    <property type="entry name" value="A_deaminase"/>
</dbReference>
<dbReference type="FunFam" id="3.20.20.140:FF:000020">
    <property type="entry name" value="Adenosine deaminase"/>
    <property type="match status" value="1"/>
</dbReference>
<feature type="binding site" evidence="9">
    <location>
        <position position="231"/>
    </location>
    <ligand>
        <name>substrate</name>
    </ligand>
</feature>
<evidence type="ECO:0000256" key="3">
    <source>
        <dbReference type="ARBA" id="ARBA00022801"/>
    </source>
</evidence>
<feature type="binding site" evidence="9">
    <location>
        <position position="365"/>
    </location>
    <ligand>
        <name>Zn(2+)</name>
        <dbReference type="ChEBI" id="CHEBI:29105"/>
        <note>catalytic</note>
    </ligand>
</feature>
<dbReference type="PANTHER" id="PTHR11409">
    <property type="entry name" value="ADENOSINE DEAMINASE"/>
    <property type="match status" value="1"/>
</dbReference>
<evidence type="ECO:0000256" key="5">
    <source>
        <dbReference type="ARBA" id="ARBA00023080"/>
    </source>
</evidence>
<keyword evidence="12" id="KW-1185">Reference proteome</keyword>
<comment type="function">
    <text evidence="9">Catalyzes the hydrolytic deamination of adenosine and 2-deoxyadenosine.</text>
</comment>
<evidence type="ECO:0000256" key="9">
    <source>
        <dbReference type="HAMAP-Rule" id="MF_00540"/>
    </source>
</evidence>
<comment type="catalytic activity">
    <reaction evidence="7">
        <text>adenosine + H2O + H(+) = inosine + NH4(+)</text>
        <dbReference type="Rhea" id="RHEA:24408"/>
        <dbReference type="ChEBI" id="CHEBI:15377"/>
        <dbReference type="ChEBI" id="CHEBI:15378"/>
        <dbReference type="ChEBI" id="CHEBI:16335"/>
        <dbReference type="ChEBI" id="CHEBI:17596"/>
        <dbReference type="ChEBI" id="CHEBI:28938"/>
        <dbReference type="EC" id="3.5.4.4"/>
    </reaction>
    <physiologicalReaction direction="left-to-right" evidence="7">
        <dbReference type="Rhea" id="RHEA:24409"/>
    </physiologicalReaction>
</comment>
<feature type="domain" description="Adenosine deaminase" evidence="10">
    <location>
        <begin position="64"/>
        <end position="419"/>
    </location>
</feature>
<dbReference type="GO" id="GO:0008270">
    <property type="term" value="F:zinc ion binding"/>
    <property type="evidence" value="ECO:0007669"/>
    <property type="project" value="UniProtKB-UniRule"/>
</dbReference>
<evidence type="ECO:0000313" key="12">
    <source>
        <dbReference type="Proteomes" id="UP000431092"/>
    </source>
</evidence>
<proteinExistence type="inferred from homology"/>
<dbReference type="NCBIfam" id="NF006847">
    <property type="entry name" value="PRK09358.1-2"/>
    <property type="match status" value="1"/>
</dbReference>
<dbReference type="EC" id="3.5.4.4" evidence="1 9"/>
<dbReference type="GO" id="GO:0043103">
    <property type="term" value="P:hypoxanthine salvage"/>
    <property type="evidence" value="ECO:0007669"/>
    <property type="project" value="TreeGrafter"/>
</dbReference>
<evidence type="ECO:0000259" key="10">
    <source>
        <dbReference type="Pfam" id="PF00962"/>
    </source>
</evidence>
<reference evidence="11 12" key="1">
    <citation type="submission" date="2019-11" db="EMBL/GenBank/DDBJ databases">
        <title>Whole genome sequencing identifies a novel species of the genus Arsenicicoccus isolated from human blood.</title>
        <authorList>
            <person name="Jeong J.H."/>
            <person name="Kweon O.J."/>
            <person name="Kim H.R."/>
            <person name="Kim T.-H."/>
            <person name="Ha S.-M."/>
            <person name="Lee M.-K."/>
        </authorList>
    </citation>
    <scope>NUCLEOTIDE SEQUENCE [LARGE SCALE GENOMIC DNA]</scope>
    <source>
        <strain evidence="11 12">MKL-02</strain>
    </source>
</reference>
<dbReference type="GO" id="GO:0009117">
    <property type="term" value="P:nucleotide metabolic process"/>
    <property type="evidence" value="ECO:0007669"/>
    <property type="project" value="UniProtKB-KW"/>
</dbReference>
<keyword evidence="3 9" id="KW-0378">Hydrolase</keyword>
<dbReference type="GO" id="GO:0004000">
    <property type="term" value="F:adenosine deaminase activity"/>
    <property type="evidence" value="ECO:0007669"/>
    <property type="project" value="UniProtKB-UniRule"/>
</dbReference>
<evidence type="ECO:0000256" key="1">
    <source>
        <dbReference type="ARBA" id="ARBA00012784"/>
    </source>
</evidence>
<dbReference type="InterPro" id="IPR032466">
    <property type="entry name" value="Metal_Hydrolase"/>
</dbReference>
<name>A0A6I3IC95_9MICO</name>
<feature type="binding site" evidence="9">
    <location>
        <position position="258"/>
    </location>
    <ligand>
        <name>Zn(2+)</name>
        <dbReference type="ChEBI" id="CHEBI:29105"/>
        <note>catalytic</note>
    </ligand>
</feature>